<sequence length="183" mass="20587">MIKAVVGKNVAGEELRWQLLTEEELVSLASTDALFGGAQTFVLEGALYGERGEEFVDLLEVFAESPHTFIFKEEKLLKAETEALKKAGAKIELEKKAEKKEYRFDNFGVAEALGKKDKKGLWLALMASWREGEKPEAVAGLMAWKARQMKDIKLSRDLVCLYHDSHRGAGELELLLERFALKL</sequence>
<protein>
    <recommendedName>
        <fullName evidence="3">DNA polymerase III delta N-terminal domain-containing protein</fullName>
    </recommendedName>
</protein>
<reference evidence="1 2" key="1">
    <citation type="journal article" date="2016" name="Nat. Commun.">
        <title>Thousands of microbial genomes shed light on interconnected biogeochemical processes in an aquifer system.</title>
        <authorList>
            <person name="Anantharaman K."/>
            <person name="Brown C.T."/>
            <person name="Hug L.A."/>
            <person name="Sharon I."/>
            <person name="Castelle C.J."/>
            <person name="Probst A.J."/>
            <person name="Thomas B.C."/>
            <person name="Singh A."/>
            <person name="Wilkins M.J."/>
            <person name="Karaoz U."/>
            <person name="Brodie E.L."/>
            <person name="Williams K.H."/>
            <person name="Hubbard S.S."/>
            <person name="Banfield J.F."/>
        </authorList>
    </citation>
    <scope>NUCLEOTIDE SEQUENCE [LARGE SCALE GENOMIC DNA]</scope>
</reference>
<accession>A0A1F6EJG4</accession>
<gene>
    <name evidence="1" type="ORF">A3A40_02380</name>
</gene>
<organism evidence="1 2">
    <name type="scientific">Candidatus Kaiserbacteria bacterium RIFCSPLOWO2_01_FULL_54_20</name>
    <dbReference type="NCBI Taxonomy" id="1798513"/>
    <lineage>
        <taxon>Bacteria</taxon>
        <taxon>Candidatus Kaiseribacteriota</taxon>
    </lineage>
</organism>
<dbReference type="Proteomes" id="UP000178427">
    <property type="component" value="Unassembled WGS sequence"/>
</dbReference>
<evidence type="ECO:0008006" key="3">
    <source>
        <dbReference type="Google" id="ProtNLM"/>
    </source>
</evidence>
<name>A0A1F6EJG4_9BACT</name>
<evidence type="ECO:0000313" key="2">
    <source>
        <dbReference type="Proteomes" id="UP000178427"/>
    </source>
</evidence>
<comment type="caution">
    <text evidence="1">The sequence shown here is derived from an EMBL/GenBank/DDBJ whole genome shotgun (WGS) entry which is preliminary data.</text>
</comment>
<dbReference type="AlphaFoldDB" id="A0A1F6EJG4"/>
<dbReference type="EMBL" id="MFMA01000040">
    <property type="protein sequence ID" value="OGG73737.1"/>
    <property type="molecule type" value="Genomic_DNA"/>
</dbReference>
<evidence type="ECO:0000313" key="1">
    <source>
        <dbReference type="EMBL" id="OGG73737.1"/>
    </source>
</evidence>
<proteinExistence type="predicted"/>